<evidence type="ECO:0000256" key="6">
    <source>
        <dbReference type="ARBA" id="ARBA00023237"/>
    </source>
</evidence>
<dbReference type="GO" id="GO:0009279">
    <property type="term" value="C:cell outer membrane"/>
    <property type="evidence" value="ECO:0007669"/>
    <property type="project" value="UniProtKB-SubCell"/>
</dbReference>
<evidence type="ECO:0000256" key="3">
    <source>
        <dbReference type="ARBA" id="ARBA00022729"/>
    </source>
</evidence>
<dbReference type="Proteomes" id="UP000001205">
    <property type="component" value="Plasmid lpT39"/>
</dbReference>
<organism evidence="10 11">
    <name type="scientific">Borrelia turicatae (strain 91E135)</name>
    <dbReference type="NCBI Taxonomy" id="314724"/>
    <lineage>
        <taxon>Bacteria</taxon>
        <taxon>Pseudomonadati</taxon>
        <taxon>Spirochaetota</taxon>
        <taxon>Spirochaetia</taxon>
        <taxon>Spirochaetales</taxon>
        <taxon>Borreliaceae</taxon>
        <taxon>Borrelia</taxon>
    </lineage>
</organism>
<keyword evidence="6 8" id="KW-0998">Cell outer membrane</keyword>
<keyword evidence="7 8" id="KW-0449">Lipoprotein</keyword>
<evidence type="ECO:0000256" key="9">
    <source>
        <dbReference type="SAM" id="MobiDB-lite"/>
    </source>
</evidence>
<dbReference type="RefSeq" id="WP_088895224.1">
    <property type="nucleotide sequence ID" value="NZ_CP019368.1"/>
</dbReference>
<evidence type="ECO:0000256" key="5">
    <source>
        <dbReference type="ARBA" id="ARBA00023139"/>
    </source>
</evidence>
<proteinExistence type="predicted"/>
<accession>A0ABF7R000</accession>
<evidence type="ECO:0000256" key="7">
    <source>
        <dbReference type="ARBA" id="ARBA00023288"/>
    </source>
</evidence>
<protein>
    <recommendedName>
        <fullName evidence="8">Variable large protein</fullName>
    </recommendedName>
</protein>
<keyword evidence="10" id="KW-0614">Plasmid</keyword>
<geneLocation type="plasmid" evidence="10 11">
    <name>lpT39</name>
</geneLocation>
<evidence type="ECO:0000256" key="8">
    <source>
        <dbReference type="RuleBase" id="RU363105"/>
    </source>
</evidence>
<comment type="subcellular location">
    <subcellularLocation>
        <location evidence="2 8">Cell outer membrane</location>
        <topology evidence="2 8">Lipid-anchor</topology>
    </subcellularLocation>
</comment>
<feature type="signal peptide" evidence="8">
    <location>
        <begin position="1"/>
        <end position="24"/>
    </location>
</feature>
<feature type="chain" id="PRO_5044525854" description="Variable large protein" evidence="8">
    <location>
        <begin position="25"/>
        <end position="355"/>
    </location>
</feature>
<dbReference type="KEGG" id="btu:BT0_T18"/>
<gene>
    <name evidence="10" type="primary">vlpD4</name>
    <name evidence="10" type="ORF">BT0_T18</name>
</gene>
<sequence>MKRITLSALLMTLFLLLSCGSGSAKVEDPKTLFLTSIANLGKGFLDVFTSLSDMVAGAFGIKADTKKSDIGQYFTSIETTMNTVKKKLQEEVATNGNYLKIKEVVDTFITNTLDKIAEGVKEAAKGATGEDKIGGAPKEGQDAAPAEVASVNALVKGIKEIVGVVLKDNEGSAEATKTAEDDKKDIGKLFDGSKDDAKEENIAKASASIGSVTGADILKAIAKSTEEPKADQGEGIEKATDAAEIAIAPAANGKKEIKDAAAQKDAVIAAGIALRAMAKGGKFAAKSNEEKSAHAVNGVAASAVGKTLSTLIIAIRNTVDSGLKTINAALATVTQEDKSADSTTPADAATVGQQQ</sequence>
<evidence type="ECO:0000313" key="10">
    <source>
        <dbReference type="EMBL" id="ASJ27754.1"/>
    </source>
</evidence>
<feature type="compositionally biased region" description="Low complexity" evidence="9">
    <location>
        <begin position="341"/>
        <end position="355"/>
    </location>
</feature>
<keyword evidence="5 8" id="KW-0564">Palmitate</keyword>
<evidence type="ECO:0000313" key="11">
    <source>
        <dbReference type="Proteomes" id="UP000001205"/>
    </source>
</evidence>
<keyword evidence="4 8" id="KW-0472">Membrane</keyword>
<dbReference type="EMBL" id="CP019368">
    <property type="protein sequence ID" value="ASJ27754.1"/>
    <property type="molecule type" value="Genomic_DNA"/>
</dbReference>
<evidence type="ECO:0000256" key="4">
    <source>
        <dbReference type="ARBA" id="ARBA00023136"/>
    </source>
</evidence>
<dbReference type="InterPro" id="IPR000680">
    <property type="entry name" value="Borrelia_lipo"/>
</dbReference>
<reference evidence="10 11" key="1">
    <citation type="submission" date="2016-07" db="EMBL/GenBank/DDBJ databases">
        <title>Reassembled and rearranged: the organization and evolution of antigen-encoding plasmids in two relapsing fever Borrelia species.</title>
        <authorList>
            <person name="Barbour A.G."/>
            <person name="Dai Q."/>
            <person name="Miller S.C."/>
            <person name="Porcella S.F."/>
            <person name="Schwan T.G."/>
            <person name="Lopez J.E."/>
        </authorList>
    </citation>
    <scope>NUCLEOTIDE SEQUENCE [LARGE SCALE GENOMIC DNA]</scope>
    <source>
        <strain evidence="10 11">91E135</strain>
        <plasmid evidence="10 11">lpT39</plasmid>
    </source>
</reference>
<dbReference type="PROSITE" id="PS51257">
    <property type="entry name" value="PROKAR_LIPOPROTEIN"/>
    <property type="match status" value="1"/>
</dbReference>
<keyword evidence="3 8" id="KW-0732">Signal</keyword>
<keyword evidence="11" id="KW-1185">Reference proteome</keyword>
<dbReference type="AlphaFoldDB" id="A0ABF7R000"/>
<comment type="function">
    <text evidence="1 8">The Vlp and Vsp proteins are antigenically distinct proteins, only one vlp or vsp gene is transcriptionally active at any one time. Switching between these genes is a mechanism of host immune response evasion.</text>
</comment>
<name>A0ABF7R000_BORT9</name>
<feature type="region of interest" description="Disordered" evidence="9">
    <location>
        <begin position="334"/>
        <end position="355"/>
    </location>
</feature>
<dbReference type="SUPFAM" id="SSF74748">
    <property type="entry name" value="Variable surface antigen VlsE"/>
    <property type="match status" value="1"/>
</dbReference>
<dbReference type="Pfam" id="PF00921">
    <property type="entry name" value="Lipoprotein_2"/>
    <property type="match status" value="1"/>
</dbReference>
<evidence type="ECO:0000256" key="2">
    <source>
        <dbReference type="ARBA" id="ARBA00004459"/>
    </source>
</evidence>
<evidence type="ECO:0000256" key="1">
    <source>
        <dbReference type="ARBA" id="ARBA00003932"/>
    </source>
</evidence>